<organism evidence="2">
    <name type="scientific">Nicotiana tabacum</name>
    <name type="common">Common tobacco</name>
    <dbReference type="NCBI Taxonomy" id="4097"/>
    <lineage>
        <taxon>Eukaryota</taxon>
        <taxon>Viridiplantae</taxon>
        <taxon>Streptophyta</taxon>
        <taxon>Embryophyta</taxon>
        <taxon>Tracheophyta</taxon>
        <taxon>Spermatophyta</taxon>
        <taxon>Magnoliopsida</taxon>
        <taxon>eudicotyledons</taxon>
        <taxon>Gunneridae</taxon>
        <taxon>Pentapetalae</taxon>
        <taxon>asterids</taxon>
        <taxon>lamiids</taxon>
        <taxon>Solanales</taxon>
        <taxon>Solanaceae</taxon>
        <taxon>Nicotianoideae</taxon>
        <taxon>Nicotianeae</taxon>
        <taxon>Nicotiana</taxon>
    </lineage>
</organism>
<evidence type="ECO:0000259" key="1">
    <source>
        <dbReference type="Pfam" id="PF13456"/>
    </source>
</evidence>
<dbReference type="InterPro" id="IPR036397">
    <property type="entry name" value="RNaseH_sf"/>
</dbReference>
<reference evidence="2" key="1">
    <citation type="submission" date="2025-08" db="UniProtKB">
        <authorList>
            <consortium name="RefSeq"/>
        </authorList>
    </citation>
    <scope>IDENTIFICATION</scope>
</reference>
<dbReference type="RefSeq" id="XP_016511909.1">
    <property type="nucleotide sequence ID" value="XM_016656423.1"/>
</dbReference>
<dbReference type="PANTHER" id="PTHR48475:SF2">
    <property type="entry name" value="RIBONUCLEASE H"/>
    <property type="match status" value="1"/>
</dbReference>
<dbReference type="Gene3D" id="3.30.420.10">
    <property type="entry name" value="Ribonuclease H-like superfamily/Ribonuclease H"/>
    <property type="match status" value="1"/>
</dbReference>
<dbReference type="STRING" id="4097.A0A1S4DFA5"/>
<dbReference type="SMR" id="A0A1S4DFA5"/>
<dbReference type="Pfam" id="PF13456">
    <property type="entry name" value="RVT_3"/>
    <property type="match status" value="1"/>
</dbReference>
<dbReference type="GO" id="GO:0003676">
    <property type="term" value="F:nucleic acid binding"/>
    <property type="evidence" value="ECO:0007669"/>
    <property type="project" value="InterPro"/>
</dbReference>
<dbReference type="GO" id="GO:0004523">
    <property type="term" value="F:RNA-DNA hybrid ribonuclease activity"/>
    <property type="evidence" value="ECO:0007669"/>
    <property type="project" value="InterPro"/>
</dbReference>
<feature type="domain" description="RNase H type-1" evidence="1">
    <location>
        <begin position="42"/>
        <end position="114"/>
    </location>
</feature>
<dbReference type="PANTHER" id="PTHR48475">
    <property type="entry name" value="RIBONUCLEASE H"/>
    <property type="match status" value="1"/>
</dbReference>
<gene>
    <name evidence="2" type="primary">LOC107829011</name>
</gene>
<dbReference type="PaxDb" id="4097-A0A1S4DFA5"/>
<name>A0A1S4DFA5_TOBAC</name>
<dbReference type="CDD" id="cd09279">
    <property type="entry name" value="RNase_HI_like"/>
    <property type="match status" value="1"/>
</dbReference>
<dbReference type="OrthoDB" id="1740934at2759"/>
<accession>A0A1S4DFA5</accession>
<evidence type="ECO:0000313" key="2">
    <source>
        <dbReference type="RefSeq" id="XP_016511909.1"/>
    </source>
</evidence>
<dbReference type="AlphaFoldDB" id="A0A1S4DFA5"/>
<dbReference type="SUPFAM" id="SSF53098">
    <property type="entry name" value="Ribonuclease H-like"/>
    <property type="match status" value="1"/>
</dbReference>
<dbReference type="InterPro" id="IPR002156">
    <property type="entry name" value="RNaseH_domain"/>
</dbReference>
<sequence length="119" mass="13375">MDSRISTGFEVFEKVFVKSSVTMETGRKRKTIGLLSSPGGSGLELAPELDFEIIKIKCDSQLVVNQVYEIFQAKEECMQQYVMKVQALLARFREWSITHIPREENAEADALANLGSSTK</sequence>
<dbReference type="KEGG" id="nta:107829011"/>
<proteinExistence type="predicted"/>
<dbReference type="InterPro" id="IPR012337">
    <property type="entry name" value="RNaseH-like_sf"/>
</dbReference>
<protein>
    <recommendedName>
        <fullName evidence="1">RNase H type-1 domain-containing protein</fullName>
    </recommendedName>
</protein>